<keyword evidence="6" id="KW-0732">Signal</keyword>
<evidence type="ECO:0000256" key="11">
    <source>
        <dbReference type="ARBA" id="ARBA00023136"/>
    </source>
</evidence>
<evidence type="ECO:0000256" key="16">
    <source>
        <dbReference type="ARBA" id="ARBA00039046"/>
    </source>
</evidence>
<keyword evidence="10 26" id="KW-0443">Lipid metabolism</keyword>
<dbReference type="MEROPS" id="C89.001"/>
<dbReference type="GO" id="GO:0016020">
    <property type="term" value="C:membrane"/>
    <property type="evidence" value="ECO:0007669"/>
    <property type="project" value="UniProtKB-SubCell"/>
</dbReference>
<keyword evidence="12" id="KW-0865">Zymogen</keyword>
<comment type="similarity">
    <text evidence="4 26">Belongs to the acid ceramidase family.</text>
</comment>
<sequence length="320" mass="36053">MWKIYSLVVFVNRTSLAKVYNQVSCFVPLFSRESIPKWVHSIIRPIAEEIESYVPQPFAGEIRGLCKSLDLNVGDGLLLNLAYEASAFCTSIIAQDSNGTIYHGRNMDYVFVDILRKMTIDVNFLKDGQVKFRGTTFLGYVGLWTGQRPHKFTISGDERDAGGWWENAIAAFLNRNIPVSWLVRTVLSEAEDFEAAALMLAKTPIIADVYYIIGGTTPKEGAVITRRRSGPVDIWPLDPLSGGWYRVETNYDHWTTPPPSDDRRTPAIKALNATGQENINLESLYKVLSVQPVLNKNTIYTTVMSAAYPEKYTTRIRTLK</sequence>
<evidence type="ECO:0000256" key="4">
    <source>
        <dbReference type="ARBA" id="ARBA00005730"/>
    </source>
</evidence>
<dbReference type="Proteomes" id="UP000001646">
    <property type="component" value="Chromosome 5"/>
</dbReference>
<keyword evidence="14" id="KW-0458">Lysosome</keyword>
<evidence type="ECO:0000313" key="29">
    <source>
        <dbReference type="Ensembl" id="ENSACAP00000012515.3"/>
    </source>
</evidence>
<dbReference type="STRING" id="28377.ENSACAP00000012515"/>
<evidence type="ECO:0000256" key="1">
    <source>
        <dbReference type="ARBA" id="ARBA00004170"/>
    </source>
</evidence>
<dbReference type="GO" id="GO:0047412">
    <property type="term" value="F:N-(long-chain-acyl)ethanolamine deacylase activity"/>
    <property type="evidence" value="ECO:0007669"/>
    <property type="project" value="UniProtKB-EC"/>
</dbReference>
<evidence type="ECO:0000256" key="20">
    <source>
        <dbReference type="ARBA" id="ARBA00047719"/>
    </source>
</evidence>
<dbReference type="GO" id="GO:0006631">
    <property type="term" value="P:fatty acid metabolic process"/>
    <property type="evidence" value="ECO:0007669"/>
    <property type="project" value="UniProtKB-KW"/>
</dbReference>
<dbReference type="GeneTree" id="ENSGT00530000063548"/>
<dbReference type="FunFam" id="3.60.60.10:FF:000003">
    <property type="entry name" value="N-acylethanolamine-hydrolyzing acid amidase"/>
    <property type="match status" value="1"/>
</dbReference>
<dbReference type="HOGENOM" id="CLU_054401_0_0_1"/>
<dbReference type="Pfam" id="PF02275">
    <property type="entry name" value="CBAH"/>
    <property type="match status" value="1"/>
</dbReference>
<comment type="subcellular location">
    <subcellularLocation>
        <location evidence="2">Lysosome</location>
    </subcellularLocation>
    <subcellularLocation>
        <location evidence="1">Membrane</location>
        <topology evidence="1">Peripheral membrane protein</topology>
    </subcellularLocation>
</comment>
<keyword evidence="13" id="KW-0325">Glycoprotein</keyword>
<evidence type="ECO:0000256" key="14">
    <source>
        <dbReference type="ARBA" id="ARBA00023228"/>
    </source>
</evidence>
<organism evidence="29 30">
    <name type="scientific">Anolis carolinensis</name>
    <name type="common">Green anole</name>
    <name type="synonym">American chameleon</name>
    <dbReference type="NCBI Taxonomy" id="28377"/>
    <lineage>
        <taxon>Eukaryota</taxon>
        <taxon>Metazoa</taxon>
        <taxon>Chordata</taxon>
        <taxon>Craniata</taxon>
        <taxon>Vertebrata</taxon>
        <taxon>Euteleostomi</taxon>
        <taxon>Lepidosauria</taxon>
        <taxon>Squamata</taxon>
        <taxon>Bifurcata</taxon>
        <taxon>Unidentata</taxon>
        <taxon>Episquamata</taxon>
        <taxon>Toxicofera</taxon>
        <taxon>Iguania</taxon>
        <taxon>Dactyloidae</taxon>
        <taxon>Anolis</taxon>
    </lineage>
</organism>
<comment type="catalytic activity">
    <reaction evidence="20">
        <text>N-dodecanoylethanolamine + H2O = dodecanoate + ethanolamine</text>
        <dbReference type="Rhea" id="RHEA:45456"/>
        <dbReference type="ChEBI" id="CHEBI:15377"/>
        <dbReference type="ChEBI" id="CHEBI:18262"/>
        <dbReference type="ChEBI" id="CHEBI:57603"/>
        <dbReference type="ChEBI" id="CHEBI:85263"/>
    </reaction>
    <physiologicalReaction direction="left-to-right" evidence="20">
        <dbReference type="Rhea" id="RHEA:45457"/>
    </physiologicalReaction>
</comment>
<evidence type="ECO:0000256" key="13">
    <source>
        <dbReference type="ARBA" id="ARBA00023180"/>
    </source>
</evidence>
<evidence type="ECO:0000256" key="26">
    <source>
        <dbReference type="PIRNR" id="PIRNR017632"/>
    </source>
</evidence>
<evidence type="ECO:0000259" key="28">
    <source>
        <dbReference type="Pfam" id="PF02275"/>
    </source>
</evidence>
<evidence type="ECO:0000256" key="10">
    <source>
        <dbReference type="ARBA" id="ARBA00023098"/>
    </source>
</evidence>
<dbReference type="InterPro" id="IPR029132">
    <property type="entry name" value="CBAH/NAAA_C"/>
</dbReference>
<evidence type="ECO:0000256" key="6">
    <source>
        <dbReference type="ARBA" id="ARBA00022729"/>
    </source>
</evidence>
<keyword evidence="11" id="KW-0472">Membrane</keyword>
<evidence type="ECO:0000256" key="3">
    <source>
        <dbReference type="ARBA" id="ARBA00004872"/>
    </source>
</evidence>
<dbReference type="FunCoup" id="G1KMR5">
    <property type="interactions" value="42"/>
</dbReference>
<evidence type="ECO:0000313" key="30">
    <source>
        <dbReference type="Proteomes" id="UP000001646"/>
    </source>
</evidence>
<evidence type="ECO:0000256" key="12">
    <source>
        <dbReference type="ARBA" id="ARBA00023145"/>
    </source>
</evidence>
<dbReference type="PIRSF" id="PIRSF017632">
    <property type="entry name" value="Acid_ceramidase-like"/>
    <property type="match status" value="1"/>
</dbReference>
<keyword evidence="9" id="KW-0442">Lipid degradation</keyword>
<evidence type="ECO:0000256" key="17">
    <source>
        <dbReference type="ARBA" id="ARBA00040404"/>
    </source>
</evidence>
<comment type="catalytic activity">
    <reaction evidence="19">
        <text>an N-(long-chain fatty acyl)ethanolamine + H2O = a long-chain fatty acid + ethanolamine</text>
        <dbReference type="Rhea" id="RHEA:17505"/>
        <dbReference type="ChEBI" id="CHEBI:15377"/>
        <dbReference type="ChEBI" id="CHEBI:15897"/>
        <dbReference type="ChEBI" id="CHEBI:57560"/>
        <dbReference type="ChEBI" id="CHEBI:57603"/>
        <dbReference type="EC" id="3.5.1.60"/>
    </reaction>
    <physiologicalReaction direction="left-to-right" evidence="19">
        <dbReference type="Rhea" id="RHEA:17506"/>
    </physiologicalReaction>
</comment>
<dbReference type="Bgee" id="ENSACAG00000012775">
    <property type="expression patterns" value="Expressed in liver and 8 other cell types or tissues"/>
</dbReference>
<dbReference type="EC" id="3.5.1.23" evidence="5"/>
<dbReference type="eggNOG" id="ENOG502QT7H">
    <property type="taxonomic scope" value="Eukaryota"/>
</dbReference>
<evidence type="ECO:0000256" key="15">
    <source>
        <dbReference type="ARBA" id="ARBA00038527"/>
    </source>
</evidence>
<dbReference type="InParanoid" id="G1KMR5"/>
<comment type="catalytic activity">
    <reaction evidence="22">
        <text>N-hexadecanoylethanolamine + H2O = ethanolamine + hexadecanoate</text>
        <dbReference type="Rhea" id="RHEA:45064"/>
        <dbReference type="ChEBI" id="CHEBI:7896"/>
        <dbReference type="ChEBI" id="CHEBI:15377"/>
        <dbReference type="ChEBI" id="CHEBI:57603"/>
        <dbReference type="ChEBI" id="CHEBI:71464"/>
    </reaction>
    <physiologicalReaction direction="left-to-right" evidence="22">
        <dbReference type="Rhea" id="RHEA:45065"/>
    </physiologicalReaction>
</comment>
<accession>G1KMR5</accession>
<reference evidence="29" key="3">
    <citation type="submission" date="2025-09" db="UniProtKB">
        <authorList>
            <consortium name="Ensembl"/>
        </authorList>
    </citation>
    <scope>IDENTIFICATION</scope>
</reference>
<dbReference type="CDD" id="cd01903">
    <property type="entry name" value="Ntn_AC_NAAA"/>
    <property type="match status" value="1"/>
</dbReference>
<evidence type="ECO:0000256" key="8">
    <source>
        <dbReference type="ARBA" id="ARBA00022832"/>
    </source>
</evidence>
<reference evidence="29 30" key="1">
    <citation type="submission" date="2009-12" db="EMBL/GenBank/DDBJ databases">
        <title>The Genome Sequence of Anolis carolinensis (Green Anole Lizard).</title>
        <authorList>
            <consortium name="The Genome Sequencing Platform"/>
            <person name="Di Palma F."/>
            <person name="Alfoldi J."/>
            <person name="Heiman D."/>
            <person name="Young S."/>
            <person name="Grabherr M."/>
            <person name="Johnson J."/>
            <person name="Lander E.S."/>
            <person name="Lindblad-Toh K."/>
        </authorList>
    </citation>
    <scope>NUCLEOTIDE SEQUENCE [LARGE SCALE GENOMIC DNA]</scope>
    <source>
        <strain evidence="29 30">JBL SC #1</strain>
    </source>
</reference>
<evidence type="ECO:0000256" key="2">
    <source>
        <dbReference type="ARBA" id="ARBA00004371"/>
    </source>
</evidence>
<dbReference type="PANTHER" id="PTHR28583">
    <property type="entry name" value="ACID AMIDASE"/>
    <property type="match status" value="1"/>
</dbReference>
<evidence type="ECO:0000256" key="21">
    <source>
        <dbReference type="ARBA" id="ARBA00047993"/>
    </source>
</evidence>
<dbReference type="Gene3D" id="3.60.60.10">
    <property type="entry name" value="Penicillin V Acylase, Chain A"/>
    <property type="match status" value="1"/>
</dbReference>
<evidence type="ECO:0000256" key="23">
    <source>
        <dbReference type="ARBA" id="ARBA00048217"/>
    </source>
</evidence>
<evidence type="ECO:0000256" key="18">
    <source>
        <dbReference type="ARBA" id="ARBA00042519"/>
    </source>
</evidence>
<comment type="catalytic activity">
    <reaction evidence="23">
        <text>N-hexadecanoylsphing-4-enine + H2O = sphing-4-enine + hexadecanoate</text>
        <dbReference type="Rhea" id="RHEA:38891"/>
        <dbReference type="ChEBI" id="CHEBI:7896"/>
        <dbReference type="ChEBI" id="CHEBI:15377"/>
        <dbReference type="ChEBI" id="CHEBI:57756"/>
        <dbReference type="ChEBI" id="CHEBI:72959"/>
    </reaction>
    <physiologicalReaction direction="left-to-right" evidence="23">
        <dbReference type="Rhea" id="RHEA:38892"/>
    </physiologicalReaction>
</comment>
<proteinExistence type="inferred from homology"/>
<comment type="pathway">
    <text evidence="3">Lipid metabolism; fatty acid metabolism.</text>
</comment>
<dbReference type="AlphaFoldDB" id="G1KMR5"/>
<evidence type="ECO:0000256" key="27">
    <source>
        <dbReference type="PIRSR" id="PIRSR017632-1"/>
    </source>
</evidence>
<dbReference type="GO" id="GO:0017064">
    <property type="term" value="F:fatty acid amide hydrolase activity"/>
    <property type="evidence" value="ECO:0007669"/>
    <property type="project" value="InterPro"/>
</dbReference>
<comment type="catalytic activity">
    <reaction evidence="21">
        <text>N-dodecanoylsphing-4-enine + H2O = dodecanoate + sphing-4-enine</text>
        <dbReference type="Rhea" id="RHEA:41291"/>
        <dbReference type="ChEBI" id="CHEBI:15377"/>
        <dbReference type="ChEBI" id="CHEBI:18262"/>
        <dbReference type="ChEBI" id="CHEBI:57756"/>
        <dbReference type="ChEBI" id="CHEBI:72956"/>
    </reaction>
    <physiologicalReaction direction="left-to-right" evidence="21">
        <dbReference type="Rhea" id="RHEA:41292"/>
    </physiologicalReaction>
</comment>
<dbReference type="Ensembl" id="ENSACAT00000012771.4">
    <property type="protein sequence ID" value="ENSACAP00000012515.3"/>
    <property type="gene ID" value="ENSACAG00000012775.4"/>
</dbReference>
<feature type="active site" description="Nucleophile" evidence="27">
    <location>
        <position position="89"/>
    </location>
</feature>
<protein>
    <recommendedName>
        <fullName evidence="17">N-acylethanolamine-hydrolyzing acid amidase</fullName>
        <ecNumber evidence="5">3.5.1.23</ecNumber>
        <ecNumber evidence="16">3.5.1.60</ecNumber>
    </recommendedName>
    <alternativeName>
        <fullName evidence="18">Acylsphingosine deacylase NAAA</fullName>
    </alternativeName>
</protein>
<keyword evidence="8" id="KW-0276">Fatty acid metabolism</keyword>
<comment type="subunit">
    <text evidence="15">Heterodimer of an alpha and a beta subunit, produced by autocatalytic cleavage.</text>
</comment>
<evidence type="ECO:0000256" key="24">
    <source>
        <dbReference type="ARBA" id="ARBA00048323"/>
    </source>
</evidence>
<dbReference type="GO" id="GO:0016042">
    <property type="term" value="P:lipid catabolic process"/>
    <property type="evidence" value="ECO:0007669"/>
    <property type="project" value="UniProtKB-KW"/>
</dbReference>
<dbReference type="EC" id="3.5.1.60" evidence="16"/>
<keyword evidence="30" id="KW-1185">Reference proteome</keyword>
<dbReference type="GO" id="GO:0016810">
    <property type="term" value="F:hydrolase activity, acting on carbon-nitrogen (but not peptide) bonds"/>
    <property type="evidence" value="ECO:0000318"/>
    <property type="project" value="GO_Central"/>
</dbReference>
<evidence type="ECO:0000256" key="5">
    <source>
        <dbReference type="ARBA" id="ARBA00011891"/>
    </source>
</evidence>
<dbReference type="PANTHER" id="PTHR28583:SF4">
    <property type="entry name" value="N-ACYLETHANOLAMINE-HYDROLYZING ACID AMIDASE"/>
    <property type="match status" value="1"/>
</dbReference>
<name>G1KMR5_ANOCA</name>
<evidence type="ECO:0000256" key="22">
    <source>
        <dbReference type="ARBA" id="ARBA00048166"/>
    </source>
</evidence>
<dbReference type="GO" id="GO:0017040">
    <property type="term" value="F:N-acylsphingosine amidohydrolase activity"/>
    <property type="evidence" value="ECO:0007669"/>
    <property type="project" value="UniProtKB-EC"/>
</dbReference>
<evidence type="ECO:0000256" key="7">
    <source>
        <dbReference type="ARBA" id="ARBA00022801"/>
    </source>
</evidence>
<evidence type="ECO:0000256" key="25">
    <source>
        <dbReference type="ARBA" id="ARBA00048716"/>
    </source>
</evidence>
<evidence type="ECO:0000256" key="9">
    <source>
        <dbReference type="ARBA" id="ARBA00022963"/>
    </source>
</evidence>
<reference evidence="29" key="2">
    <citation type="submission" date="2025-08" db="UniProtKB">
        <authorList>
            <consortium name="Ensembl"/>
        </authorList>
    </citation>
    <scope>IDENTIFICATION</scope>
</reference>
<dbReference type="GO" id="GO:0005764">
    <property type="term" value="C:lysosome"/>
    <property type="evidence" value="ECO:0007669"/>
    <property type="project" value="UniProtKB-SubCell"/>
</dbReference>
<keyword evidence="7 26" id="KW-0378">Hydrolase</keyword>
<feature type="domain" description="Choloylglycine hydrolase/NAAA C-terminal" evidence="28">
    <location>
        <begin position="89"/>
        <end position="255"/>
    </location>
</feature>
<evidence type="ECO:0000256" key="19">
    <source>
        <dbReference type="ARBA" id="ARBA00047347"/>
    </source>
</evidence>
<dbReference type="InterPro" id="IPR016699">
    <property type="entry name" value="Acid_ceramidase-like"/>
</dbReference>
<comment type="catalytic activity">
    <reaction evidence="25">
        <text>N-tetradecanoylethanolamine + H2O = tetradecanoate + ethanolamine</text>
        <dbReference type="Rhea" id="RHEA:45452"/>
        <dbReference type="ChEBI" id="CHEBI:15377"/>
        <dbReference type="ChEBI" id="CHEBI:30807"/>
        <dbReference type="ChEBI" id="CHEBI:57603"/>
        <dbReference type="ChEBI" id="CHEBI:85262"/>
    </reaction>
    <physiologicalReaction direction="left-to-right" evidence="25">
        <dbReference type="Rhea" id="RHEA:45453"/>
    </physiologicalReaction>
</comment>
<comment type="catalytic activity">
    <reaction evidence="24">
        <text>an N-acylsphing-4-enine + H2O = sphing-4-enine + a fatty acid</text>
        <dbReference type="Rhea" id="RHEA:20856"/>
        <dbReference type="ChEBI" id="CHEBI:15377"/>
        <dbReference type="ChEBI" id="CHEBI:28868"/>
        <dbReference type="ChEBI" id="CHEBI:52639"/>
        <dbReference type="ChEBI" id="CHEBI:57756"/>
        <dbReference type="EC" id="3.5.1.23"/>
    </reaction>
    <physiologicalReaction direction="left-to-right" evidence="24">
        <dbReference type="Rhea" id="RHEA:20857"/>
    </physiologicalReaction>
</comment>